<dbReference type="SUPFAM" id="SSF56601">
    <property type="entry name" value="beta-lactamase/transpeptidase-like"/>
    <property type="match status" value="1"/>
</dbReference>
<dbReference type="GO" id="GO:0071555">
    <property type="term" value="P:cell wall organization"/>
    <property type="evidence" value="ECO:0007669"/>
    <property type="project" value="UniProtKB-KW"/>
</dbReference>
<dbReference type="eggNOG" id="COG1686">
    <property type="taxonomic scope" value="Bacteria"/>
</dbReference>
<feature type="signal peptide" evidence="14">
    <location>
        <begin position="1"/>
        <end position="22"/>
    </location>
</feature>
<dbReference type="GO" id="GO:0008360">
    <property type="term" value="P:regulation of cell shape"/>
    <property type="evidence" value="ECO:0007669"/>
    <property type="project" value="UniProtKB-KW"/>
</dbReference>
<gene>
    <name evidence="16" type="ORF">OFAG_01794</name>
</gene>
<dbReference type="Gene3D" id="2.60.410.10">
    <property type="entry name" value="D-Ala-D-Ala carboxypeptidase, C-terminal domain"/>
    <property type="match status" value="1"/>
</dbReference>
<dbReference type="InterPro" id="IPR015956">
    <property type="entry name" value="Peniciliin-bd_prot_C_sf"/>
</dbReference>
<keyword evidence="8" id="KW-0378">Hydrolase</keyword>
<evidence type="ECO:0000256" key="7">
    <source>
        <dbReference type="ARBA" id="ARBA00022729"/>
    </source>
</evidence>
<evidence type="ECO:0000259" key="15">
    <source>
        <dbReference type="SMART" id="SM00936"/>
    </source>
</evidence>
<feature type="domain" description="Peptidase S11 D-Ala-D-Ala carboxypeptidase A C-terminal" evidence="15">
    <location>
        <begin position="277"/>
        <end position="367"/>
    </location>
</feature>
<dbReference type="InterPro" id="IPR012338">
    <property type="entry name" value="Beta-lactam/transpept-like"/>
</dbReference>
<dbReference type="HOGENOM" id="CLU_027070_8_1_4"/>
<dbReference type="RefSeq" id="WP_005878524.1">
    <property type="nucleotide sequence ID" value="NZ_CABMNL010000001.1"/>
</dbReference>
<evidence type="ECO:0000256" key="10">
    <source>
        <dbReference type="ARBA" id="ARBA00022984"/>
    </source>
</evidence>
<dbReference type="Pfam" id="PF07943">
    <property type="entry name" value="PBP5_C"/>
    <property type="match status" value="1"/>
</dbReference>
<dbReference type="GO" id="GO:0006508">
    <property type="term" value="P:proteolysis"/>
    <property type="evidence" value="ECO:0007669"/>
    <property type="project" value="UniProtKB-KW"/>
</dbReference>
<dbReference type="InterPro" id="IPR037167">
    <property type="entry name" value="Peptidase_S11_C_sf"/>
</dbReference>
<dbReference type="AlphaFoldDB" id="C3X605"/>
<evidence type="ECO:0000256" key="14">
    <source>
        <dbReference type="SAM" id="SignalP"/>
    </source>
</evidence>
<evidence type="ECO:0000256" key="1">
    <source>
        <dbReference type="ARBA" id="ARBA00003217"/>
    </source>
</evidence>
<dbReference type="PANTHER" id="PTHR21581">
    <property type="entry name" value="D-ALANYL-D-ALANINE CARBOXYPEPTIDASE"/>
    <property type="match status" value="1"/>
</dbReference>
<keyword evidence="17" id="KW-1185">Reference proteome</keyword>
<dbReference type="Gene3D" id="3.40.710.10">
    <property type="entry name" value="DD-peptidase/beta-lactamase superfamily"/>
    <property type="match status" value="1"/>
</dbReference>
<comment type="catalytic activity">
    <reaction evidence="12">
        <text>Preferential cleavage: (Ac)2-L-Lys-D-Ala-|-D-Ala. Also transpeptidation of peptidyl-alanyl moieties that are N-acyl substituents of D-alanine.</text>
        <dbReference type="EC" id="3.4.16.4"/>
    </reaction>
</comment>
<evidence type="ECO:0000256" key="4">
    <source>
        <dbReference type="ARBA" id="ARBA00012448"/>
    </source>
</evidence>
<evidence type="ECO:0000313" key="17">
    <source>
        <dbReference type="Proteomes" id="UP000003973"/>
    </source>
</evidence>
<protein>
    <recommendedName>
        <fullName evidence="4">serine-type D-Ala-D-Ala carboxypeptidase</fullName>
        <ecNumber evidence="4">3.4.16.4</ecNumber>
    </recommendedName>
</protein>
<organism evidence="16 17">
    <name type="scientific">Oxalobacter paraformigenes</name>
    <dbReference type="NCBI Taxonomy" id="556268"/>
    <lineage>
        <taxon>Bacteria</taxon>
        <taxon>Pseudomonadati</taxon>
        <taxon>Pseudomonadota</taxon>
        <taxon>Betaproteobacteria</taxon>
        <taxon>Burkholderiales</taxon>
        <taxon>Oxalobacteraceae</taxon>
        <taxon>Oxalobacter</taxon>
    </lineage>
</organism>
<dbReference type="PRINTS" id="PR00725">
    <property type="entry name" value="DADACBPTASE1"/>
</dbReference>
<dbReference type="UniPathway" id="UPA00219"/>
<evidence type="ECO:0000256" key="6">
    <source>
        <dbReference type="ARBA" id="ARBA00022670"/>
    </source>
</evidence>
<evidence type="ECO:0000256" key="2">
    <source>
        <dbReference type="ARBA" id="ARBA00004752"/>
    </source>
</evidence>
<keyword evidence="9" id="KW-0133">Cell shape</keyword>
<dbReference type="InterPro" id="IPR001967">
    <property type="entry name" value="Peptidase_S11_N"/>
</dbReference>
<dbReference type="Proteomes" id="UP000003973">
    <property type="component" value="Unassembled WGS sequence"/>
</dbReference>
<keyword evidence="10" id="KW-0573">Peptidoglycan synthesis</keyword>
<proteinExistence type="inferred from homology"/>
<sequence length="383" mass="42011">MKKSFLSFFVLFFLVLHNPAHSVSLPSPNLAARSWLLMDVVSNQVLASKNADDRIASRTASKLMTAYLVFGALRDGRVSLDQPIVVSEQVARLGTGGPEMFLQNGGTATVRELLLGLIVRGGDDAALALAIAVSGDEKTFVELMNREAVRLGMKSTLFAHPYGSSGKEGYSTPSDMAVLALGVMRDFSDYSSFFSTKEFSYNGIRMRNGNRLLWLDGAVDGLFATNSPEESYTLLASAKRDSVLGERRMLSIVTGAVSDQARMQESLKLLNWGFQNFDMIRLFEKNQIVATPEVWKGSSGKVEVGFNNDTFISVPKGAVSRMKSVLVRNDPLIAPIDEGSRIGILKIVVDDKVIAELPVVALEQINVASFLGRLWDTIRLWFK</sequence>
<comment type="function">
    <text evidence="1">Removes C-terminal D-alanyl residues from sugar-peptide cell wall precursors.</text>
</comment>
<evidence type="ECO:0000256" key="11">
    <source>
        <dbReference type="ARBA" id="ARBA00023316"/>
    </source>
</evidence>
<comment type="caution">
    <text evidence="16">The sequence shown here is derived from an EMBL/GenBank/DDBJ whole genome shotgun (WGS) entry which is preliminary data.</text>
</comment>
<dbReference type="EC" id="3.4.16.4" evidence="4"/>
<evidence type="ECO:0000256" key="8">
    <source>
        <dbReference type="ARBA" id="ARBA00022801"/>
    </source>
</evidence>
<evidence type="ECO:0000256" key="13">
    <source>
        <dbReference type="RuleBase" id="RU004016"/>
    </source>
</evidence>
<evidence type="ECO:0000256" key="9">
    <source>
        <dbReference type="ARBA" id="ARBA00022960"/>
    </source>
</evidence>
<accession>C3X605</accession>
<dbReference type="PANTHER" id="PTHR21581:SF6">
    <property type="entry name" value="TRAFFICKING PROTEIN PARTICLE COMPLEX SUBUNIT 12"/>
    <property type="match status" value="1"/>
</dbReference>
<dbReference type="SUPFAM" id="SSF69189">
    <property type="entry name" value="Penicillin-binding protein associated domain"/>
    <property type="match status" value="1"/>
</dbReference>
<dbReference type="EMBL" id="ACDP02000001">
    <property type="protein sequence ID" value="EEO28641.1"/>
    <property type="molecule type" value="Genomic_DNA"/>
</dbReference>
<dbReference type="InterPro" id="IPR012907">
    <property type="entry name" value="Peptidase_S11_C"/>
</dbReference>
<dbReference type="GO" id="GO:0009002">
    <property type="term" value="F:serine-type D-Ala-D-Ala carboxypeptidase activity"/>
    <property type="evidence" value="ECO:0007669"/>
    <property type="project" value="UniProtKB-EC"/>
</dbReference>
<keyword evidence="7 14" id="KW-0732">Signal</keyword>
<dbReference type="SMART" id="SM00936">
    <property type="entry name" value="PBP5_C"/>
    <property type="match status" value="1"/>
</dbReference>
<comment type="pathway">
    <text evidence="2">Cell wall biogenesis; peptidoglycan biosynthesis.</text>
</comment>
<evidence type="ECO:0000256" key="12">
    <source>
        <dbReference type="ARBA" id="ARBA00034000"/>
    </source>
</evidence>
<dbReference type="InterPro" id="IPR018044">
    <property type="entry name" value="Peptidase_S11"/>
</dbReference>
<keyword evidence="6" id="KW-0645">Protease</keyword>
<comment type="similarity">
    <text evidence="3 13">Belongs to the peptidase S11 family.</text>
</comment>
<keyword evidence="5" id="KW-0121">Carboxypeptidase</keyword>
<name>C3X605_9BURK</name>
<dbReference type="GO" id="GO:0009252">
    <property type="term" value="P:peptidoglycan biosynthetic process"/>
    <property type="evidence" value="ECO:0007669"/>
    <property type="project" value="UniProtKB-UniPathway"/>
</dbReference>
<reference evidence="16" key="1">
    <citation type="submission" date="2011-10" db="EMBL/GenBank/DDBJ databases">
        <title>The Genome Sequence of Oxalobacter formigenes HOxBLS.</title>
        <authorList>
            <consortium name="The Broad Institute Genome Sequencing Platform"/>
            <person name="Earl A."/>
            <person name="Ward D."/>
            <person name="Feldgarden M."/>
            <person name="Gevers D."/>
            <person name="Allison M.J."/>
            <person name="Humphrey S."/>
            <person name="Young S.K."/>
            <person name="Zeng Q."/>
            <person name="Gargeya S."/>
            <person name="Fitzgerald M."/>
            <person name="Haas B."/>
            <person name="Abouelleil A."/>
            <person name="Alvarado L."/>
            <person name="Arachchi H.M."/>
            <person name="Berlin A."/>
            <person name="Brown A."/>
            <person name="Chapman S.B."/>
            <person name="Chen Z."/>
            <person name="Dunbar C."/>
            <person name="Freedman E."/>
            <person name="Gearin G."/>
            <person name="Goldberg J."/>
            <person name="Griggs A."/>
            <person name="Gujja S."/>
            <person name="Heiman D."/>
            <person name="Howarth C."/>
            <person name="Larson L."/>
            <person name="Lui A."/>
            <person name="MacDonald P.J.P."/>
            <person name="Montmayeur A."/>
            <person name="Murphy C."/>
            <person name="Neiman D."/>
            <person name="Pearson M."/>
            <person name="Priest M."/>
            <person name="Roberts A."/>
            <person name="Saif S."/>
            <person name="Shea T."/>
            <person name="Shenoy N."/>
            <person name="Sisk P."/>
            <person name="Stolte C."/>
            <person name="Sykes S."/>
            <person name="Wortman J."/>
            <person name="Nusbaum C."/>
            <person name="Birren B."/>
        </authorList>
    </citation>
    <scope>NUCLEOTIDE SEQUENCE [LARGE SCALE GENOMIC DNA]</scope>
    <source>
        <strain evidence="16">HOxBLS</strain>
    </source>
</reference>
<evidence type="ECO:0000256" key="5">
    <source>
        <dbReference type="ARBA" id="ARBA00022645"/>
    </source>
</evidence>
<keyword evidence="11" id="KW-0961">Cell wall biogenesis/degradation</keyword>
<evidence type="ECO:0000313" key="16">
    <source>
        <dbReference type="EMBL" id="EEO28641.1"/>
    </source>
</evidence>
<feature type="chain" id="PRO_5002934143" description="serine-type D-Ala-D-Ala carboxypeptidase" evidence="14">
    <location>
        <begin position="23"/>
        <end position="383"/>
    </location>
</feature>
<dbReference type="Pfam" id="PF00768">
    <property type="entry name" value="Peptidase_S11"/>
    <property type="match status" value="1"/>
</dbReference>
<evidence type="ECO:0000256" key="3">
    <source>
        <dbReference type="ARBA" id="ARBA00007164"/>
    </source>
</evidence>